<reference evidence="3" key="1">
    <citation type="submission" date="2020-05" db="EMBL/GenBank/DDBJ databases">
        <title>Mycena genomes resolve the evolution of fungal bioluminescence.</title>
        <authorList>
            <person name="Tsai I.J."/>
        </authorList>
    </citation>
    <scope>NUCLEOTIDE SEQUENCE</scope>
    <source>
        <strain evidence="3">160909Yilan</strain>
    </source>
</reference>
<sequence>MSDCNIVIIGAGVGGISFAINLKRQLGVDNFMIYDKGSDVGGTWRDNVYPGAASDTFVHLYSLSTDLNPGWSSTIGSQPEMCAYWRNLTRKYDLYRHISFNHEVISAEWNTKEELYHIVVRNALGVESTTTAKILISAIGVLEAPRFPDIPGISLFEGNQFHSAQWNTELELRGKRVAVIGNGASAMQFVPIISEDSTVEVTEFCRTPNWLVPAMNIKYHWLSKWAFSYVPFVLFLHRFSLFLTLELLYLLVFHNAPLRFLMKMVILRMLAKKTECLTKSQTMKKYISTTAPKEAVVKLIPDYKPGCKRLLQDTNYLTALHRPNLILNWDGIHSIFERGIITEKGVKLEFDVMIFATGFVTDQFPIQIRGTGGKTIQQYYDSQGGPKAYLGVTIPGFPNLFMIAGPNTTTGHTSVLLFEELQIDYILKFVKPILDGAVSTFEVSSEATDQYNNWIHTRLSRSVHMSCVSWYRVGGTGKISSIFPGSGTLFWWCTRTPRWSDYKISEKSDWKELVRRQQLTGLFGGTISLAAAIFYFAGRSGLGFQDW</sequence>
<dbReference type="AlphaFoldDB" id="A0A8H6YIP9"/>
<keyword evidence="2" id="KW-0812">Transmembrane</keyword>
<feature type="transmembrane region" description="Helical" evidence="2">
    <location>
        <begin position="6"/>
        <end position="22"/>
    </location>
</feature>
<evidence type="ECO:0000256" key="2">
    <source>
        <dbReference type="SAM" id="Phobius"/>
    </source>
</evidence>
<dbReference type="PANTHER" id="PTHR42877:SF4">
    <property type="entry name" value="FAD_NAD(P)-BINDING DOMAIN-CONTAINING PROTEIN-RELATED"/>
    <property type="match status" value="1"/>
</dbReference>
<dbReference type="OrthoDB" id="74360at2759"/>
<dbReference type="SUPFAM" id="SSF51905">
    <property type="entry name" value="FAD/NAD(P)-binding domain"/>
    <property type="match status" value="2"/>
</dbReference>
<accession>A0A8H6YIP9</accession>
<dbReference type="Gene3D" id="3.50.50.60">
    <property type="entry name" value="FAD/NAD(P)-binding domain"/>
    <property type="match status" value="2"/>
</dbReference>
<dbReference type="PANTHER" id="PTHR42877">
    <property type="entry name" value="L-ORNITHINE N(5)-MONOOXYGENASE-RELATED"/>
    <property type="match status" value="1"/>
</dbReference>
<comment type="caution">
    <text evidence="3">The sequence shown here is derived from an EMBL/GenBank/DDBJ whole genome shotgun (WGS) entry which is preliminary data.</text>
</comment>
<name>A0A8H6YIP9_9AGAR</name>
<dbReference type="InterPro" id="IPR051209">
    <property type="entry name" value="FAD-bind_Monooxygenase_sf"/>
</dbReference>
<dbReference type="PRINTS" id="PR00469">
    <property type="entry name" value="PNDRDTASEII"/>
</dbReference>
<dbReference type="InterPro" id="IPR036188">
    <property type="entry name" value="FAD/NAD-bd_sf"/>
</dbReference>
<dbReference type="Proteomes" id="UP000623467">
    <property type="component" value="Unassembled WGS sequence"/>
</dbReference>
<keyword evidence="2" id="KW-1133">Transmembrane helix</keyword>
<gene>
    <name evidence="3" type="ORF">MSAN_01242300</name>
</gene>
<evidence type="ECO:0000313" key="4">
    <source>
        <dbReference type="Proteomes" id="UP000623467"/>
    </source>
</evidence>
<keyword evidence="4" id="KW-1185">Reference proteome</keyword>
<dbReference type="PRINTS" id="PR00368">
    <property type="entry name" value="FADPNR"/>
</dbReference>
<keyword evidence="2" id="KW-0472">Membrane</keyword>
<dbReference type="Pfam" id="PF13738">
    <property type="entry name" value="Pyr_redox_3"/>
    <property type="match status" value="1"/>
</dbReference>
<protein>
    <submittedName>
        <fullName evidence="3">Uncharacterized protein</fullName>
    </submittedName>
</protein>
<proteinExistence type="inferred from homology"/>
<evidence type="ECO:0000313" key="3">
    <source>
        <dbReference type="EMBL" id="KAF7359016.1"/>
    </source>
</evidence>
<dbReference type="EMBL" id="JACAZH010000009">
    <property type="protein sequence ID" value="KAF7359016.1"/>
    <property type="molecule type" value="Genomic_DNA"/>
</dbReference>
<organism evidence="3 4">
    <name type="scientific">Mycena sanguinolenta</name>
    <dbReference type="NCBI Taxonomy" id="230812"/>
    <lineage>
        <taxon>Eukaryota</taxon>
        <taxon>Fungi</taxon>
        <taxon>Dikarya</taxon>
        <taxon>Basidiomycota</taxon>
        <taxon>Agaricomycotina</taxon>
        <taxon>Agaricomycetes</taxon>
        <taxon>Agaricomycetidae</taxon>
        <taxon>Agaricales</taxon>
        <taxon>Marasmiineae</taxon>
        <taxon>Mycenaceae</taxon>
        <taxon>Mycena</taxon>
    </lineage>
</organism>
<comment type="similarity">
    <text evidence="1">Belongs to the FAD-binding monooxygenase family.</text>
</comment>
<evidence type="ECO:0000256" key="1">
    <source>
        <dbReference type="ARBA" id="ARBA00010139"/>
    </source>
</evidence>
<feature type="transmembrane region" description="Helical" evidence="2">
    <location>
        <begin position="519"/>
        <end position="537"/>
    </location>
</feature>